<evidence type="ECO:0000256" key="3">
    <source>
        <dbReference type="ARBA" id="ARBA00022679"/>
    </source>
</evidence>
<dbReference type="GO" id="GO:1990883">
    <property type="term" value="F:18S rRNA cytidine N-acetyltransferase activity"/>
    <property type="evidence" value="ECO:0007669"/>
    <property type="project" value="TreeGrafter"/>
</dbReference>
<dbReference type="CDD" id="cd04301">
    <property type="entry name" value="NAT_SF"/>
    <property type="match status" value="1"/>
</dbReference>
<dbReference type="GO" id="GO:0000049">
    <property type="term" value="F:tRNA binding"/>
    <property type="evidence" value="ECO:0007669"/>
    <property type="project" value="UniProtKB-UniRule"/>
</dbReference>
<dbReference type="Gene3D" id="3.40.630.30">
    <property type="match status" value="1"/>
</dbReference>
<dbReference type="GO" id="GO:1904812">
    <property type="term" value="P:rRNA acetylation involved in maturation of SSU-rRNA"/>
    <property type="evidence" value="ECO:0007669"/>
    <property type="project" value="TreeGrafter"/>
</dbReference>
<evidence type="ECO:0000256" key="1">
    <source>
        <dbReference type="ARBA" id="ARBA00022490"/>
    </source>
</evidence>
<dbReference type="InterPro" id="IPR007807">
    <property type="entry name" value="TcmA/NAT10_helicase"/>
</dbReference>
<comment type="function">
    <text evidence="9">Catalyzes the formation of N(4)-acetylcytidine (ac(4)C) at the wobble position of tRNA(Met), by using acetyl-CoA as an acetyl donor and ATP (or GTP).</text>
</comment>
<evidence type="ECO:0000256" key="2">
    <source>
        <dbReference type="ARBA" id="ARBA00022555"/>
    </source>
</evidence>
<keyword evidence="7 9" id="KW-0694">RNA-binding</keyword>
<dbReference type="GO" id="GO:0051392">
    <property type="term" value="F:tRNA cytidine N4-acetyltransferase activity"/>
    <property type="evidence" value="ECO:0007669"/>
    <property type="project" value="UniProtKB-UniRule"/>
</dbReference>
<organism evidence="11 12">
    <name type="scientific">Thiothrix nivea (strain ATCC 35100 / DSM 5205 / JP2)</name>
    <dbReference type="NCBI Taxonomy" id="870187"/>
    <lineage>
        <taxon>Bacteria</taxon>
        <taxon>Pseudomonadati</taxon>
        <taxon>Pseudomonadota</taxon>
        <taxon>Gammaproteobacteria</taxon>
        <taxon>Thiotrichales</taxon>
        <taxon>Thiotrichaceae</taxon>
        <taxon>Thiothrix</taxon>
    </lineage>
</organism>
<dbReference type="GO" id="GO:0051391">
    <property type="term" value="P:tRNA acetylation"/>
    <property type="evidence" value="ECO:0007669"/>
    <property type="project" value="UniProtKB-UniRule"/>
</dbReference>
<proteinExistence type="inferred from homology"/>
<protein>
    <recommendedName>
        <fullName evidence="9">tRNA(Met) cytidine acetyltransferase TmcA</fullName>
        <ecNumber evidence="9">2.3.1.193</ecNumber>
    </recommendedName>
</protein>
<feature type="binding site" evidence="9">
    <location>
        <position position="509"/>
    </location>
    <ligand>
        <name>acetyl-CoA</name>
        <dbReference type="ChEBI" id="CHEBI:57288"/>
    </ligand>
</feature>
<keyword evidence="5 9" id="KW-0547">Nucleotide-binding</keyword>
<dbReference type="Proteomes" id="UP000005317">
    <property type="component" value="Unassembled WGS sequence"/>
</dbReference>
<dbReference type="InterPro" id="IPR016181">
    <property type="entry name" value="Acyl_CoA_acyltransferase"/>
</dbReference>
<dbReference type="EC" id="2.3.1.193" evidence="9"/>
<dbReference type="InterPro" id="IPR000182">
    <property type="entry name" value="GNAT_dom"/>
</dbReference>
<dbReference type="HAMAP" id="MF_01886">
    <property type="entry name" value="tRNA_acetyltr_TmcA"/>
    <property type="match status" value="1"/>
</dbReference>
<keyword evidence="12" id="KW-1185">Reference proteome</keyword>
<evidence type="ECO:0000256" key="5">
    <source>
        <dbReference type="ARBA" id="ARBA00022741"/>
    </source>
</evidence>
<keyword evidence="8 9" id="KW-0012">Acyltransferase</keyword>
<comment type="similarity">
    <text evidence="9">Belongs to the TmcA family.</text>
</comment>
<comment type="subcellular location">
    <subcellularLocation>
        <location evidence="9">Cytoplasm</location>
    </subcellularLocation>
</comment>
<comment type="catalytic activity">
    <reaction evidence="9">
        <text>cytidine(34) in elongator tRNA(Met) + acetyl-CoA + ATP + H2O = N(4)-acetylcytidine(34) in elongator tRNA(Met) + ADP + phosphate + CoA + H(+)</text>
        <dbReference type="Rhea" id="RHEA:43788"/>
        <dbReference type="Rhea" id="RHEA-COMP:10693"/>
        <dbReference type="Rhea" id="RHEA-COMP:10694"/>
        <dbReference type="ChEBI" id="CHEBI:15377"/>
        <dbReference type="ChEBI" id="CHEBI:15378"/>
        <dbReference type="ChEBI" id="CHEBI:30616"/>
        <dbReference type="ChEBI" id="CHEBI:43474"/>
        <dbReference type="ChEBI" id="CHEBI:57287"/>
        <dbReference type="ChEBI" id="CHEBI:57288"/>
        <dbReference type="ChEBI" id="CHEBI:74900"/>
        <dbReference type="ChEBI" id="CHEBI:82748"/>
        <dbReference type="ChEBI" id="CHEBI:456216"/>
        <dbReference type="EC" id="2.3.1.193"/>
    </reaction>
</comment>
<dbReference type="InterPro" id="IPR024914">
    <property type="entry name" value="tRNA_acetyltr_TmcA"/>
</dbReference>
<dbReference type="Pfam" id="PF05127">
    <property type="entry name" value="NAT10_TcmA_helicase"/>
    <property type="match status" value="2"/>
</dbReference>
<dbReference type="OrthoDB" id="5578851at2"/>
<keyword evidence="2 9" id="KW-0820">tRNA-binding</keyword>
<dbReference type="InterPro" id="IPR013562">
    <property type="entry name" value="TmcA/NAT10_N"/>
</dbReference>
<feature type="domain" description="N-acetyltransferase" evidence="10">
    <location>
        <begin position="350"/>
        <end position="534"/>
    </location>
</feature>
<keyword evidence="4 9" id="KW-0819">tRNA processing</keyword>
<feature type="binding site" evidence="9">
    <location>
        <position position="305"/>
    </location>
    <ligand>
        <name>ATP</name>
        <dbReference type="ChEBI" id="CHEBI:30616"/>
    </ligand>
</feature>
<evidence type="ECO:0000313" key="11">
    <source>
        <dbReference type="EMBL" id="EIJ34281.1"/>
    </source>
</evidence>
<dbReference type="Gene3D" id="3.40.50.300">
    <property type="entry name" value="P-loop containing nucleotide triphosphate hydrolases"/>
    <property type="match status" value="1"/>
</dbReference>
<dbReference type="InterPro" id="IPR027417">
    <property type="entry name" value="P-loop_NTPase"/>
</dbReference>
<evidence type="ECO:0000259" key="10">
    <source>
        <dbReference type="PROSITE" id="PS51186"/>
    </source>
</evidence>
<dbReference type="SUPFAM" id="SSF55729">
    <property type="entry name" value="Acyl-CoA N-acyltransferases (Nat)"/>
    <property type="match status" value="1"/>
</dbReference>
<keyword evidence="6 9" id="KW-0067">ATP-binding</keyword>
<evidence type="ECO:0000313" key="12">
    <source>
        <dbReference type="Proteomes" id="UP000005317"/>
    </source>
</evidence>
<evidence type="ECO:0000256" key="4">
    <source>
        <dbReference type="ARBA" id="ARBA00022694"/>
    </source>
</evidence>
<dbReference type="Gene3D" id="3.40.50.11040">
    <property type="match status" value="1"/>
</dbReference>
<feature type="binding site" evidence="9">
    <location>
        <begin position="462"/>
        <end position="464"/>
    </location>
    <ligand>
        <name>acetyl-CoA</name>
        <dbReference type="ChEBI" id="CHEBI:57288"/>
    </ligand>
</feature>
<sequence>MNDLPRQLRVISGQQAECLQRAQALLPVGVNAIWITTAPVIAGALPANKARVMLGQETDAVVFDAHSGFDVNAFAAISGTLRGGGTFYLLTPPLAEWAGFPDPDYRRFLPYPFQPGAVEGRFLRRFVGLLDAWRGEEGECNSPLRKIVGANCIRPPQNDQCSAIQAILHSVMPVVLIADRGRGKSAALGMAASQLIAEGKGVLLTAPSRATVESVFKHAENPPDFFAPDDLLQTLPQADVLMVDEAAAIPVTLLLQMLEHYPRCVFSTTLHGYEGSGRGFILRFQKRLDVIAPGWQSIRLYQPIRWAENDPLEHFINHALLLDVDLEEGGHRGPPLRAPVGADPCVCPVCQYRLLNRHDLAQNEPLLRQLFGLLVTAHYQTRPSDLRQMLDAPGISIHILELAGEIVAVALLSREGGLDADLTAAIHAGKRRPHGHPIPQTLTFHAGIAGAAQRVCERVMRIAVHPGLQGQGLGSKLLEHLVKYAESSGADYIGVSYAMTSALLRFWERAGFVLARVGHRKDTASGSYSAVQIRGLTAAGKGLCALMPATTTTADQTESGKSRMSGM</sequence>
<accession>A0A656HB11</accession>
<evidence type="ECO:0000256" key="9">
    <source>
        <dbReference type="HAMAP-Rule" id="MF_01886"/>
    </source>
</evidence>
<gene>
    <name evidence="9" type="primary">tmcA</name>
    <name evidence="11" type="ORF">Thini_1698</name>
</gene>
<feature type="binding site" evidence="9">
    <location>
        <position position="160"/>
    </location>
    <ligand>
        <name>ATP</name>
        <dbReference type="ChEBI" id="CHEBI:30616"/>
    </ligand>
</feature>
<dbReference type="InterPro" id="IPR032672">
    <property type="entry name" value="TmcA/NAT10/Kre33"/>
</dbReference>
<dbReference type="EMBL" id="JH651384">
    <property type="protein sequence ID" value="EIJ34281.1"/>
    <property type="molecule type" value="Genomic_DNA"/>
</dbReference>
<dbReference type="Pfam" id="PF08351">
    <property type="entry name" value="TmcA_N"/>
    <property type="match status" value="1"/>
</dbReference>
<dbReference type="GO" id="GO:0005737">
    <property type="term" value="C:cytoplasm"/>
    <property type="evidence" value="ECO:0007669"/>
    <property type="project" value="UniProtKB-SubCell"/>
</dbReference>
<name>A0A656HB11_THINJ</name>
<dbReference type="PANTHER" id="PTHR10925">
    <property type="entry name" value="N-ACETYLTRANSFERASE 10"/>
    <property type="match status" value="1"/>
</dbReference>
<evidence type="ECO:0000256" key="6">
    <source>
        <dbReference type="ARBA" id="ARBA00022840"/>
    </source>
</evidence>
<comment type="caution">
    <text evidence="9">Lacks conserved residue(s) required for the propagation of feature annotation.</text>
</comment>
<evidence type="ECO:0000256" key="7">
    <source>
        <dbReference type="ARBA" id="ARBA00022884"/>
    </source>
</evidence>
<reference evidence="12" key="1">
    <citation type="journal article" date="2011" name="Stand. Genomic Sci.">
        <title>Genome sequence of the filamentous, gliding Thiothrix nivea neotype strain (JP2(T)).</title>
        <authorList>
            <person name="Lapidus A."/>
            <person name="Nolan M."/>
            <person name="Lucas S."/>
            <person name="Glavina Del Rio T."/>
            <person name="Tice H."/>
            <person name="Cheng J.F."/>
            <person name="Tapia R."/>
            <person name="Han C."/>
            <person name="Goodwin L."/>
            <person name="Pitluck S."/>
            <person name="Liolios K."/>
            <person name="Pagani I."/>
            <person name="Ivanova N."/>
            <person name="Huntemann M."/>
            <person name="Mavromatis K."/>
            <person name="Mikhailova N."/>
            <person name="Pati A."/>
            <person name="Chen A."/>
            <person name="Palaniappan K."/>
            <person name="Land M."/>
            <person name="Brambilla E.M."/>
            <person name="Rohde M."/>
            <person name="Abt B."/>
            <person name="Verbarg S."/>
            <person name="Goker M."/>
            <person name="Bristow J."/>
            <person name="Eisen J.A."/>
            <person name="Markowitz V."/>
            <person name="Hugenholtz P."/>
            <person name="Kyrpides N.C."/>
            <person name="Klenk H.P."/>
            <person name="Woyke T."/>
        </authorList>
    </citation>
    <scope>NUCLEOTIDE SEQUENCE [LARGE SCALE GENOMIC DNA]</scope>
    <source>
        <strain evidence="12">ATCC 35100 / DSM 5205 / JP2</strain>
    </source>
</reference>
<keyword evidence="3 9" id="KW-0808">Transferase</keyword>
<dbReference type="GO" id="GO:0005524">
    <property type="term" value="F:ATP binding"/>
    <property type="evidence" value="ECO:0007669"/>
    <property type="project" value="UniProtKB-UniRule"/>
</dbReference>
<dbReference type="PANTHER" id="PTHR10925:SF5">
    <property type="entry name" value="RNA CYTIDINE ACETYLTRANSFERASE"/>
    <property type="match status" value="1"/>
</dbReference>
<keyword evidence="1 9" id="KW-0963">Cytoplasm</keyword>
<dbReference type="AlphaFoldDB" id="A0A656HB11"/>
<dbReference type="Pfam" id="PF13718">
    <property type="entry name" value="GNAT_acetyltr_2"/>
    <property type="match status" value="2"/>
</dbReference>
<dbReference type="PROSITE" id="PS51186">
    <property type="entry name" value="GNAT"/>
    <property type="match status" value="1"/>
</dbReference>
<evidence type="ECO:0000256" key="8">
    <source>
        <dbReference type="ARBA" id="ARBA00023315"/>
    </source>
</evidence>
<dbReference type="SUPFAM" id="SSF52540">
    <property type="entry name" value="P-loop containing nucleoside triphosphate hydrolases"/>
    <property type="match status" value="1"/>
</dbReference>
<dbReference type="GO" id="GO:0002101">
    <property type="term" value="P:tRNA wobble cytosine modification"/>
    <property type="evidence" value="ECO:0007669"/>
    <property type="project" value="UniProtKB-UniRule"/>
</dbReference>